<dbReference type="EMBL" id="VTFT01000002">
    <property type="protein sequence ID" value="TYT23928.1"/>
    <property type="molecule type" value="Genomic_DNA"/>
</dbReference>
<keyword evidence="3" id="KW-0808">Transferase</keyword>
<comment type="caution">
    <text evidence="3">The sequence shown here is derived from an EMBL/GenBank/DDBJ whole genome shotgun (WGS) entry which is preliminary data.</text>
</comment>
<dbReference type="Proteomes" id="UP000324973">
    <property type="component" value="Unassembled WGS sequence"/>
</dbReference>
<keyword evidence="1" id="KW-1133">Transmembrane helix</keyword>
<dbReference type="OrthoDB" id="9808633at2"/>
<dbReference type="CDD" id="cd04179">
    <property type="entry name" value="DPM_DPG-synthase_like"/>
    <property type="match status" value="1"/>
</dbReference>
<keyword evidence="4" id="KW-1185">Reference proteome</keyword>
<dbReference type="AlphaFoldDB" id="A0A5D4XH33"/>
<dbReference type="PANTHER" id="PTHR48090">
    <property type="entry name" value="UNDECAPRENYL-PHOSPHATE 4-DEOXY-4-FORMAMIDO-L-ARABINOSE TRANSFERASE-RELATED"/>
    <property type="match status" value="1"/>
</dbReference>
<dbReference type="Gene3D" id="3.90.550.10">
    <property type="entry name" value="Spore Coat Polysaccharide Biosynthesis Protein SpsA, Chain A"/>
    <property type="match status" value="1"/>
</dbReference>
<reference evidence="3 4" key="1">
    <citation type="submission" date="2019-08" db="EMBL/GenBank/DDBJ databases">
        <title>Luteimonas viscosus sp. nov., isolated from soil of a sunflower field.</title>
        <authorList>
            <person name="Jianli Z."/>
            <person name="Ying Z."/>
        </authorList>
    </citation>
    <scope>NUCLEOTIDE SEQUENCE [LARGE SCALE GENOMIC DNA]</scope>
    <source>
        <strain evidence="3 4">XBU10</strain>
    </source>
</reference>
<dbReference type="Pfam" id="PF00535">
    <property type="entry name" value="Glycos_transf_2"/>
    <property type="match status" value="1"/>
</dbReference>
<proteinExistence type="predicted"/>
<feature type="transmembrane region" description="Helical" evidence="1">
    <location>
        <begin position="257"/>
        <end position="277"/>
    </location>
</feature>
<name>A0A5D4XH33_9GAMM</name>
<dbReference type="PANTHER" id="PTHR48090:SF7">
    <property type="entry name" value="RFBJ PROTEIN"/>
    <property type="match status" value="1"/>
</dbReference>
<gene>
    <name evidence="3" type="ORF">FZO89_14850</name>
</gene>
<keyword evidence="1" id="KW-0812">Transmembrane</keyword>
<evidence type="ECO:0000313" key="4">
    <source>
        <dbReference type="Proteomes" id="UP000324973"/>
    </source>
</evidence>
<keyword evidence="1" id="KW-0472">Membrane</keyword>
<dbReference type="GO" id="GO:0016740">
    <property type="term" value="F:transferase activity"/>
    <property type="evidence" value="ECO:0007669"/>
    <property type="project" value="UniProtKB-KW"/>
</dbReference>
<evidence type="ECO:0000313" key="3">
    <source>
        <dbReference type="EMBL" id="TYT23928.1"/>
    </source>
</evidence>
<organism evidence="3 4">
    <name type="scientific">Luteimonas viscosa</name>
    <dbReference type="NCBI Taxonomy" id="1132694"/>
    <lineage>
        <taxon>Bacteria</taxon>
        <taxon>Pseudomonadati</taxon>
        <taxon>Pseudomonadota</taxon>
        <taxon>Gammaproteobacteria</taxon>
        <taxon>Lysobacterales</taxon>
        <taxon>Lysobacteraceae</taxon>
        <taxon>Luteimonas</taxon>
    </lineage>
</organism>
<sequence length="325" mass="35828">MGKAATTATRAVAVVVPAFRASHSVVDVVRGIGADVDHILVVDDACPDGSGRRVDEEVDDPRVEVIFNPVNLGVGGAMVAGYRRAMDLGVTVCVKLDADGQMDPALIPRFIAPLLAGEADYVKGNRFFHMRDVVEMPGLRLLGNAALSFLSKLSTGYWHAFDPTNGFTAIHAACLENIELEKIDQRFFFESDLLFRLHLIDAVVMDLPMRATYADETSNLSPMREIPRFAVSHTRNFLKRIFYEYYLRDFNLASLQLLGGSLLLLFGAVYGATIWITNLARAAESPPGTVGVVTMAMILGFVFIQGFVAFDYARIPQRPLQRRLQ</sequence>
<evidence type="ECO:0000256" key="1">
    <source>
        <dbReference type="SAM" id="Phobius"/>
    </source>
</evidence>
<feature type="domain" description="Glycosyltransferase 2-like" evidence="2">
    <location>
        <begin position="14"/>
        <end position="174"/>
    </location>
</feature>
<dbReference type="InterPro" id="IPR050256">
    <property type="entry name" value="Glycosyltransferase_2"/>
</dbReference>
<feature type="transmembrane region" description="Helical" evidence="1">
    <location>
        <begin position="289"/>
        <end position="313"/>
    </location>
</feature>
<evidence type="ECO:0000259" key="2">
    <source>
        <dbReference type="Pfam" id="PF00535"/>
    </source>
</evidence>
<dbReference type="InterPro" id="IPR001173">
    <property type="entry name" value="Glyco_trans_2-like"/>
</dbReference>
<dbReference type="InterPro" id="IPR029044">
    <property type="entry name" value="Nucleotide-diphossugar_trans"/>
</dbReference>
<protein>
    <submittedName>
        <fullName evidence="3">Glycosyltransferase family 2 protein</fullName>
    </submittedName>
</protein>
<accession>A0A5D4XH33</accession>
<dbReference type="SUPFAM" id="SSF53448">
    <property type="entry name" value="Nucleotide-diphospho-sugar transferases"/>
    <property type="match status" value="1"/>
</dbReference>